<dbReference type="SUPFAM" id="SSF54975">
    <property type="entry name" value="Acylphosphatase/BLUF domain-like"/>
    <property type="match status" value="1"/>
</dbReference>
<dbReference type="InterPro" id="IPR020456">
    <property type="entry name" value="Acylphosphatase"/>
</dbReference>
<dbReference type="PROSITE" id="PS00151">
    <property type="entry name" value="ACYLPHOSPHATASE_2"/>
    <property type="match status" value="1"/>
</dbReference>
<dbReference type="Pfam" id="PF00708">
    <property type="entry name" value="Acylphosphatase"/>
    <property type="match status" value="1"/>
</dbReference>
<organism evidence="10 11">
    <name type="scientific">Streptomyces ovatisporus</name>
    <dbReference type="NCBI Taxonomy" id="1128682"/>
    <lineage>
        <taxon>Bacteria</taxon>
        <taxon>Bacillati</taxon>
        <taxon>Actinomycetota</taxon>
        <taxon>Actinomycetes</taxon>
        <taxon>Kitasatosporales</taxon>
        <taxon>Streptomycetaceae</taxon>
        <taxon>Streptomyces</taxon>
    </lineage>
</organism>
<evidence type="ECO:0000256" key="3">
    <source>
        <dbReference type="ARBA" id="ARBA00015991"/>
    </source>
</evidence>
<protein>
    <recommendedName>
        <fullName evidence="3 5">Acylphosphatase</fullName>
        <ecNumber evidence="2 5">3.6.1.7</ecNumber>
    </recommendedName>
</protein>
<evidence type="ECO:0000259" key="9">
    <source>
        <dbReference type="PROSITE" id="PS51160"/>
    </source>
</evidence>
<evidence type="ECO:0000313" key="10">
    <source>
        <dbReference type="EMBL" id="MFC4497341.1"/>
    </source>
</evidence>
<keyword evidence="11" id="KW-1185">Reference proteome</keyword>
<evidence type="ECO:0000256" key="7">
    <source>
        <dbReference type="RuleBase" id="RU004168"/>
    </source>
</evidence>
<dbReference type="PANTHER" id="PTHR47268">
    <property type="entry name" value="ACYLPHOSPHATASE"/>
    <property type="match status" value="1"/>
</dbReference>
<dbReference type="InterPro" id="IPR001792">
    <property type="entry name" value="Acylphosphatase-like_dom"/>
</dbReference>
<proteinExistence type="inferred from homology"/>
<sequence length="112" mass="11717">MTRKRVIVSGAVQGVFFRDTCRRTAAARGVGGWVRNLPDGTVEAAFEGEEGAVAQLVGWAHEGPPAAQVAQVLVLDEEAEGLSGFEVLPTPPPDAVERGHAPYGSPPSQTNP</sequence>
<evidence type="ECO:0000256" key="5">
    <source>
        <dbReference type="PROSITE-ProRule" id="PRU00520"/>
    </source>
</evidence>
<evidence type="ECO:0000256" key="8">
    <source>
        <dbReference type="SAM" id="MobiDB-lite"/>
    </source>
</evidence>
<dbReference type="EMBL" id="JBHSFH010000015">
    <property type="protein sequence ID" value="MFC4497341.1"/>
    <property type="molecule type" value="Genomic_DNA"/>
</dbReference>
<dbReference type="PROSITE" id="PS00150">
    <property type="entry name" value="ACYLPHOSPHATASE_1"/>
    <property type="match status" value="1"/>
</dbReference>
<dbReference type="PROSITE" id="PS51160">
    <property type="entry name" value="ACYLPHOSPHATASE_3"/>
    <property type="match status" value="1"/>
</dbReference>
<accession>A0ABV9AEE4</accession>
<evidence type="ECO:0000256" key="1">
    <source>
        <dbReference type="ARBA" id="ARBA00005614"/>
    </source>
</evidence>
<evidence type="ECO:0000256" key="4">
    <source>
        <dbReference type="ARBA" id="ARBA00047645"/>
    </source>
</evidence>
<dbReference type="RefSeq" id="WP_386451977.1">
    <property type="nucleotide sequence ID" value="NZ_JBHSFH010000015.1"/>
</dbReference>
<dbReference type="PANTHER" id="PTHR47268:SF4">
    <property type="entry name" value="ACYLPHOSPHATASE"/>
    <property type="match status" value="1"/>
</dbReference>
<dbReference type="Gene3D" id="3.30.70.100">
    <property type="match status" value="1"/>
</dbReference>
<feature type="region of interest" description="Disordered" evidence="8">
    <location>
        <begin position="83"/>
        <end position="112"/>
    </location>
</feature>
<gene>
    <name evidence="10" type="ORF">ACFPA8_24730</name>
</gene>
<evidence type="ECO:0000256" key="2">
    <source>
        <dbReference type="ARBA" id="ARBA00012150"/>
    </source>
</evidence>
<name>A0ABV9AEE4_9ACTN</name>
<evidence type="ECO:0000313" key="11">
    <source>
        <dbReference type="Proteomes" id="UP001595997"/>
    </source>
</evidence>
<feature type="domain" description="Acylphosphatase-like" evidence="9">
    <location>
        <begin position="3"/>
        <end position="89"/>
    </location>
</feature>
<comment type="catalytic activity">
    <reaction evidence="4 5 6">
        <text>an acyl phosphate + H2O = a carboxylate + phosphate + H(+)</text>
        <dbReference type="Rhea" id="RHEA:14965"/>
        <dbReference type="ChEBI" id="CHEBI:15377"/>
        <dbReference type="ChEBI" id="CHEBI:15378"/>
        <dbReference type="ChEBI" id="CHEBI:29067"/>
        <dbReference type="ChEBI" id="CHEBI:43474"/>
        <dbReference type="ChEBI" id="CHEBI:59918"/>
        <dbReference type="EC" id="3.6.1.7"/>
    </reaction>
</comment>
<keyword evidence="5 6" id="KW-0378">Hydrolase</keyword>
<dbReference type="InterPro" id="IPR017968">
    <property type="entry name" value="Acylphosphatase_CS"/>
</dbReference>
<dbReference type="EC" id="3.6.1.7" evidence="2 5"/>
<comment type="caution">
    <text evidence="10">The sequence shown here is derived from an EMBL/GenBank/DDBJ whole genome shotgun (WGS) entry which is preliminary data.</text>
</comment>
<evidence type="ECO:0000256" key="6">
    <source>
        <dbReference type="RuleBase" id="RU000553"/>
    </source>
</evidence>
<feature type="active site" evidence="5">
    <location>
        <position position="36"/>
    </location>
</feature>
<dbReference type="Proteomes" id="UP001595997">
    <property type="component" value="Unassembled WGS sequence"/>
</dbReference>
<reference evidence="11" key="1">
    <citation type="journal article" date="2019" name="Int. J. Syst. Evol. Microbiol.">
        <title>The Global Catalogue of Microorganisms (GCM) 10K type strain sequencing project: providing services to taxonomists for standard genome sequencing and annotation.</title>
        <authorList>
            <consortium name="The Broad Institute Genomics Platform"/>
            <consortium name="The Broad Institute Genome Sequencing Center for Infectious Disease"/>
            <person name="Wu L."/>
            <person name="Ma J."/>
        </authorList>
    </citation>
    <scope>NUCLEOTIDE SEQUENCE [LARGE SCALE GENOMIC DNA]</scope>
    <source>
        <strain evidence="11">CGMCC 4.7357</strain>
    </source>
</reference>
<comment type="similarity">
    <text evidence="1 7">Belongs to the acylphosphatase family.</text>
</comment>
<feature type="active site" evidence="5">
    <location>
        <position position="18"/>
    </location>
</feature>
<dbReference type="InterPro" id="IPR036046">
    <property type="entry name" value="Acylphosphatase-like_dom_sf"/>
</dbReference>